<feature type="transmembrane region" description="Helical" evidence="9">
    <location>
        <begin position="6"/>
        <end position="29"/>
    </location>
</feature>
<feature type="domain" description="CBS" evidence="10">
    <location>
        <begin position="266"/>
        <end position="324"/>
    </location>
</feature>
<dbReference type="PROSITE" id="PS51371">
    <property type="entry name" value="CBS"/>
    <property type="match status" value="1"/>
</dbReference>
<dbReference type="Pfam" id="PF01595">
    <property type="entry name" value="CNNM"/>
    <property type="match status" value="1"/>
</dbReference>
<evidence type="ECO:0000313" key="12">
    <source>
        <dbReference type="EMBL" id="SEN24460.1"/>
    </source>
</evidence>
<evidence type="ECO:0000256" key="1">
    <source>
        <dbReference type="ARBA" id="ARBA00004141"/>
    </source>
</evidence>
<evidence type="ECO:0000256" key="7">
    <source>
        <dbReference type="PROSITE-ProRule" id="PRU00703"/>
    </source>
</evidence>
<dbReference type="Proteomes" id="UP000199459">
    <property type="component" value="Unassembled WGS sequence"/>
</dbReference>
<dbReference type="SUPFAM" id="SSF54631">
    <property type="entry name" value="CBS-domain pair"/>
    <property type="match status" value="1"/>
</dbReference>
<name>A0A1H8EYJ7_9PROT</name>
<dbReference type="InterPro" id="IPR002550">
    <property type="entry name" value="CNNM"/>
</dbReference>
<evidence type="ECO:0000259" key="11">
    <source>
        <dbReference type="PROSITE" id="PS51846"/>
    </source>
</evidence>
<dbReference type="OrthoDB" id="9797674at2"/>
<keyword evidence="4 8" id="KW-1133">Transmembrane helix</keyword>
<dbReference type="InterPro" id="IPR044751">
    <property type="entry name" value="Ion_transp-like_CBS"/>
</dbReference>
<dbReference type="PROSITE" id="PS51846">
    <property type="entry name" value="CNNM"/>
    <property type="match status" value="1"/>
</dbReference>
<dbReference type="Gene3D" id="3.10.580.10">
    <property type="entry name" value="CBS-domain"/>
    <property type="match status" value="1"/>
</dbReference>
<dbReference type="CDD" id="cd04590">
    <property type="entry name" value="CBS_pair_CorC_HlyC_assoc"/>
    <property type="match status" value="1"/>
</dbReference>
<evidence type="ECO:0000259" key="10">
    <source>
        <dbReference type="PROSITE" id="PS51371"/>
    </source>
</evidence>
<sequence length="374" mass="41770">MYTLLIAFFLVSIIFSFLCSIWEAVLLSITPSFTEQKVQEGGDIGPRLEAYKSNIDQPLSAILTLNTIAHTIGAIGVGAQAAIIWGTSLMSTVVVPVVMTLAILLLSEIVPKTIGASYWQELTNFTVRSLKIVMFVLAPFVYISQIITRSLKKDGNASVFSRKDFSAMADIGEKQGVLDKDESTIMRNLMLFESVLAHDVMTPRTVMVATAENTPAREFYDQHPNLRFSRIPVFENSLDNITGYVLKNDLLITLINNGDDTPLSAIKRDMIAIKENFPIPELFNHFIEKREHVALVIDEFGGTAGLVTMEDVIETLLGLEIVDESDHTVDMQALARKKWEERARQIGLLEQLNKEITEQDSNTKEIKKESITDN</sequence>
<proteinExistence type="predicted"/>
<accession>A0A1H8EYJ7</accession>
<dbReference type="RefSeq" id="WP_090631559.1">
    <property type="nucleotide sequence ID" value="NZ_FOCP01000011.1"/>
</dbReference>
<evidence type="ECO:0000256" key="5">
    <source>
        <dbReference type="ARBA" id="ARBA00023122"/>
    </source>
</evidence>
<keyword evidence="3" id="KW-0677">Repeat</keyword>
<reference evidence="12 13" key="1">
    <citation type="submission" date="2016-10" db="EMBL/GenBank/DDBJ databases">
        <authorList>
            <person name="de Groot N.N."/>
        </authorList>
    </citation>
    <scope>NUCLEOTIDE SEQUENCE [LARGE SCALE GENOMIC DNA]</scope>
    <source>
        <strain evidence="12 13">Nm22</strain>
    </source>
</reference>
<feature type="transmembrane region" description="Helical" evidence="9">
    <location>
        <begin position="82"/>
        <end position="105"/>
    </location>
</feature>
<keyword evidence="5 7" id="KW-0129">CBS domain</keyword>
<evidence type="ECO:0000256" key="8">
    <source>
        <dbReference type="PROSITE-ProRule" id="PRU01193"/>
    </source>
</evidence>
<evidence type="ECO:0000256" key="6">
    <source>
        <dbReference type="ARBA" id="ARBA00023136"/>
    </source>
</evidence>
<evidence type="ECO:0000256" key="9">
    <source>
        <dbReference type="SAM" id="Phobius"/>
    </source>
</evidence>
<dbReference type="PANTHER" id="PTHR22777:SF4">
    <property type="entry name" value="UPF0053 PROTEIN SLL1254"/>
    <property type="match status" value="1"/>
</dbReference>
<dbReference type="InterPro" id="IPR000644">
    <property type="entry name" value="CBS_dom"/>
</dbReference>
<feature type="domain" description="CNNM transmembrane" evidence="11">
    <location>
        <begin position="1"/>
        <end position="182"/>
    </location>
</feature>
<dbReference type="EMBL" id="FOCP01000011">
    <property type="protein sequence ID" value="SEN24460.1"/>
    <property type="molecule type" value="Genomic_DNA"/>
</dbReference>
<feature type="transmembrane region" description="Helical" evidence="9">
    <location>
        <begin position="125"/>
        <end position="143"/>
    </location>
</feature>
<organism evidence="12 13">
    <name type="scientific">Nitrosomonas marina</name>
    <dbReference type="NCBI Taxonomy" id="917"/>
    <lineage>
        <taxon>Bacteria</taxon>
        <taxon>Pseudomonadati</taxon>
        <taxon>Pseudomonadota</taxon>
        <taxon>Betaproteobacteria</taxon>
        <taxon>Nitrosomonadales</taxon>
        <taxon>Nitrosomonadaceae</taxon>
        <taxon>Nitrosomonas</taxon>
    </lineage>
</organism>
<protein>
    <submittedName>
        <fullName evidence="12">Hemolysin, contains CBS domains</fullName>
    </submittedName>
</protein>
<dbReference type="GO" id="GO:0005886">
    <property type="term" value="C:plasma membrane"/>
    <property type="evidence" value="ECO:0007669"/>
    <property type="project" value="TreeGrafter"/>
</dbReference>
<comment type="subcellular location">
    <subcellularLocation>
        <location evidence="1">Membrane</location>
        <topology evidence="1">Multi-pass membrane protein</topology>
    </subcellularLocation>
</comment>
<evidence type="ECO:0000256" key="4">
    <source>
        <dbReference type="ARBA" id="ARBA00022989"/>
    </source>
</evidence>
<keyword evidence="6 8" id="KW-0472">Membrane</keyword>
<evidence type="ECO:0000256" key="2">
    <source>
        <dbReference type="ARBA" id="ARBA00022692"/>
    </source>
</evidence>
<keyword evidence="2 8" id="KW-0812">Transmembrane</keyword>
<dbReference type="AlphaFoldDB" id="A0A1H8EYJ7"/>
<dbReference type="STRING" id="917.SAMN05216326_11324"/>
<gene>
    <name evidence="12" type="ORF">SAMN05216325_11119</name>
</gene>
<dbReference type="Pfam" id="PF00571">
    <property type="entry name" value="CBS"/>
    <property type="match status" value="1"/>
</dbReference>
<dbReference type="InterPro" id="IPR046342">
    <property type="entry name" value="CBS_dom_sf"/>
</dbReference>
<dbReference type="PANTHER" id="PTHR22777">
    <property type="entry name" value="HEMOLYSIN-RELATED"/>
    <property type="match status" value="1"/>
</dbReference>
<evidence type="ECO:0000313" key="13">
    <source>
        <dbReference type="Proteomes" id="UP000199459"/>
    </source>
</evidence>
<evidence type="ECO:0000256" key="3">
    <source>
        <dbReference type="ARBA" id="ARBA00022737"/>
    </source>
</evidence>